<dbReference type="Gene3D" id="1.10.150.290">
    <property type="entry name" value="S-adenosyl-L-methionine-dependent methyltransferases"/>
    <property type="match status" value="1"/>
</dbReference>
<dbReference type="SUPFAM" id="SSF53335">
    <property type="entry name" value="S-adenosyl-L-methionine-dependent methyltransferases"/>
    <property type="match status" value="1"/>
</dbReference>
<dbReference type="RefSeq" id="WP_212692755.1">
    <property type="nucleotide sequence ID" value="NZ_CP058561.1"/>
</dbReference>
<dbReference type="CDD" id="cd02440">
    <property type="entry name" value="AdoMet_MTases"/>
    <property type="match status" value="1"/>
</dbReference>
<dbReference type="Pfam" id="PF13649">
    <property type="entry name" value="Methyltransf_25"/>
    <property type="match status" value="1"/>
</dbReference>
<keyword evidence="2" id="KW-0808">Transferase</keyword>
<dbReference type="InterPro" id="IPR023149">
    <property type="entry name" value="Trans_acon_MeTrfase_C"/>
</dbReference>
<dbReference type="Gene3D" id="3.40.50.150">
    <property type="entry name" value="Vaccinia Virus protein VP39"/>
    <property type="match status" value="1"/>
</dbReference>
<dbReference type="PANTHER" id="PTHR43861">
    <property type="entry name" value="TRANS-ACONITATE 2-METHYLTRANSFERASE-RELATED"/>
    <property type="match status" value="1"/>
</dbReference>
<evidence type="ECO:0000259" key="3">
    <source>
        <dbReference type="Pfam" id="PF13649"/>
    </source>
</evidence>
<reference evidence="4 5" key="1">
    <citation type="submission" date="2020-07" db="EMBL/GenBank/DDBJ databases">
        <title>Vallitalea guaymasensis genome.</title>
        <authorList>
            <person name="Postec A."/>
        </authorList>
    </citation>
    <scope>NUCLEOTIDE SEQUENCE [LARGE SCALE GENOMIC DNA]</scope>
    <source>
        <strain evidence="4 5">Ra1766G1</strain>
    </source>
</reference>
<dbReference type="GO" id="GO:0032259">
    <property type="term" value="P:methylation"/>
    <property type="evidence" value="ECO:0007669"/>
    <property type="project" value="UniProtKB-KW"/>
</dbReference>
<keyword evidence="1 4" id="KW-0489">Methyltransferase</keyword>
<protein>
    <submittedName>
        <fullName evidence="4">Methyltransferase domain-containing protein</fullName>
    </submittedName>
</protein>
<dbReference type="PANTHER" id="PTHR43861:SF1">
    <property type="entry name" value="TRANS-ACONITATE 2-METHYLTRANSFERASE"/>
    <property type="match status" value="1"/>
</dbReference>
<dbReference type="AlphaFoldDB" id="A0A8J8M911"/>
<evidence type="ECO:0000313" key="5">
    <source>
        <dbReference type="Proteomes" id="UP000677305"/>
    </source>
</evidence>
<evidence type="ECO:0000313" key="4">
    <source>
        <dbReference type="EMBL" id="QUH28529.1"/>
    </source>
</evidence>
<sequence length="258" mass="30560">MGDWNPYLYKRFEKQRTQPVKDLIHSIELEQVNSVLDIGCGPGNSTEELARRWNNAKIIGIDSSLNMIEQAKVRLPSIRFELIDANEDLSNHGKFDLVFSNAAIQWMPNHRELITKFYELLNNNGVLAIQLPEVSSMAIQRAVEETAMNVKWSHRFNKSSEFNYDKMDYYYSICAELSKEINLWETDYYHIMDNHQNIIDWYKSTGMKPYLEKLECEEDRLSFEKEVLERITKSYRIQLDGRVLFPFKRLFFIVYKSN</sequence>
<dbReference type="Proteomes" id="UP000677305">
    <property type="component" value="Chromosome"/>
</dbReference>
<organism evidence="4 5">
    <name type="scientific">Vallitalea guaymasensis</name>
    <dbReference type="NCBI Taxonomy" id="1185412"/>
    <lineage>
        <taxon>Bacteria</taxon>
        <taxon>Bacillati</taxon>
        <taxon>Bacillota</taxon>
        <taxon>Clostridia</taxon>
        <taxon>Lachnospirales</taxon>
        <taxon>Vallitaleaceae</taxon>
        <taxon>Vallitalea</taxon>
    </lineage>
</organism>
<gene>
    <name evidence="4" type="ORF">HYG85_06160</name>
</gene>
<name>A0A8J8M911_9FIRM</name>
<proteinExistence type="predicted"/>
<dbReference type="KEGG" id="vgu:HYG85_06160"/>
<dbReference type="InterPro" id="IPR029063">
    <property type="entry name" value="SAM-dependent_MTases_sf"/>
</dbReference>
<evidence type="ECO:0000256" key="2">
    <source>
        <dbReference type="ARBA" id="ARBA00022679"/>
    </source>
</evidence>
<dbReference type="GO" id="GO:0030798">
    <property type="term" value="F:trans-aconitate 2-methyltransferase activity"/>
    <property type="evidence" value="ECO:0007669"/>
    <property type="project" value="InterPro"/>
</dbReference>
<dbReference type="EMBL" id="CP058561">
    <property type="protein sequence ID" value="QUH28529.1"/>
    <property type="molecule type" value="Genomic_DNA"/>
</dbReference>
<feature type="domain" description="Methyltransferase" evidence="3">
    <location>
        <begin position="35"/>
        <end position="125"/>
    </location>
</feature>
<evidence type="ECO:0000256" key="1">
    <source>
        <dbReference type="ARBA" id="ARBA00022603"/>
    </source>
</evidence>
<keyword evidence="5" id="KW-1185">Reference proteome</keyword>
<dbReference type="InterPro" id="IPR041698">
    <property type="entry name" value="Methyltransf_25"/>
</dbReference>
<accession>A0A8J8M911</accession>